<dbReference type="PANTHER" id="PTHR42194">
    <property type="entry name" value="UPF0276 PROTEIN HI_1600"/>
    <property type="match status" value="1"/>
</dbReference>
<dbReference type="NCBIfam" id="NF003818">
    <property type="entry name" value="PRK05409.1"/>
    <property type="match status" value="1"/>
</dbReference>
<gene>
    <name evidence="1" type="ORF">N4T19_20060</name>
</gene>
<dbReference type="RefSeq" id="WP_182344973.1">
    <property type="nucleotide sequence ID" value="NZ_CP104377.1"/>
</dbReference>
<proteinExistence type="predicted"/>
<accession>A0ABY5ZWV5</accession>
<name>A0ABY5ZWV5_9BURK</name>
<keyword evidence="2" id="KW-1185">Reference proteome</keyword>
<evidence type="ECO:0000313" key="1">
    <source>
        <dbReference type="EMBL" id="UXC17961.1"/>
    </source>
</evidence>
<dbReference type="Gene3D" id="3.20.20.150">
    <property type="entry name" value="Divalent-metal-dependent TIM barrel enzymes"/>
    <property type="match status" value="1"/>
</dbReference>
<dbReference type="InterPro" id="IPR007801">
    <property type="entry name" value="MbnB/TglH/ChrH"/>
</dbReference>
<organism evidence="1 2">
    <name type="scientific">Comamonas squillarum</name>
    <dbReference type="NCBI Taxonomy" id="2977320"/>
    <lineage>
        <taxon>Bacteria</taxon>
        <taxon>Pseudomonadati</taxon>
        <taxon>Pseudomonadota</taxon>
        <taxon>Betaproteobacteria</taxon>
        <taxon>Burkholderiales</taxon>
        <taxon>Comamonadaceae</taxon>
        <taxon>Comamonas</taxon>
    </lineage>
</organism>
<protein>
    <submittedName>
        <fullName evidence="1">DUF692 family protein</fullName>
    </submittedName>
</protein>
<reference evidence="1" key="1">
    <citation type="submission" date="2022-09" db="EMBL/GenBank/DDBJ databases">
        <title>Bacterial diversity in gut of crayfish and pufferfish.</title>
        <authorList>
            <person name="Huang Y."/>
        </authorList>
    </citation>
    <scope>NUCLEOTIDE SEQUENCE</scope>
    <source>
        <strain evidence="1">PR12</strain>
    </source>
</reference>
<evidence type="ECO:0000313" key="2">
    <source>
        <dbReference type="Proteomes" id="UP001058290"/>
    </source>
</evidence>
<dbReference type="PANTHER" id="PTHR42194:SF1">
    <property type="entry name" value="UPF0276 PROTEIN HI_1600"/>
    <property type="match status" value="1"/>
</dbReference>
<dbReference type="Proteomes" id="UP001058290">
    <property type="component" value="Chromosome"/>
</dbReference>
<sequence>MIGLGFRREMLDWDMSAVHADFFEVAPENWVRRDLAPLQALIDSGRPVNLHGVALNLGGAAPLDRSFLRDLRQLIDDLGTPLYSDHLAASGDSFQLYDLFAVPFTESHARRVADRIRVVQDALGMRIAVENTTWYTNVGAMPEADFLGMVLDQADCHLLLDLNNLSVNHKNHGGPSPSEFVQGLDMGRVSYMHVAGHEFDARFDLFMDTHSQPVEAHTQQLARSLAERHGTPVLLEWDNDVPGMEVINQELACLRTSTTM</sequence>
<dbReference type="InterPro" id="IPR036237">
    <property type="entry name" value="Xyl_isomerase-like_sf"/>
</dbReference>
<dbReference type="SUPFAM" id="SSF51658">
    <property type="entry name" value="Xylose isomerase-like"/>
    <property type="match status" value="1"/>
</dbReference>
<dbReference type="EMBL" id="CP104377">
    <property type="protein sequence ID" value="UXC17961.1"/>
    <property type="molecule type" value="Genomic_DNA"/>
</dbReference>
<dbReference type="Pfam" id="PF05114">
    <property type="entry name" value="MbnB_TglH_ChrH"/>
    <property type="match status" value="1"/>
</dbReference>